<dbReference type="InterPro" id="IPR016160">
    <property type="entry name" value="Ald_DH_CS_CYS"/>
</dbReference>
<dbReference type="eggNOG" id="COG1012">
    <property type="taxonomic scope" value="Bacteria"/>
</dbReference>
<evidence type="ECO:0000313" key="6">
    <source>
        <dbReference type="EMBL" id="SIQ51502.1"/>
    </source>
</evidence>
<dbReference type="InterPro" id="IPR016161">
    <property type="entry name" value="Ald_DH/histidinol_DH"/>
</dbReference>
<dbReference type="InterPro" id="IPR016162">
    <property type="entry name" value="Ald_DH_N"/>
</dbReference>
<dbReference type="PANTHER" id="PTHR43353">
    <property type="entry name" value="SUCCINATE-SEMIALDEHYDE DEHYDROGENASE, MITOCHONDRIAL"/>
    <property type="match status" value="1"/>
</dbReference>
<keyword evidence="7" id="KW-1185">Reference proteome</keyword>
<feature type="active site" evidence="3">
    <location>
        <position position="257"/>
    </location>
</feature>
<dbReference type="NCBIfam" id="TIGR01780">
    <property type="entry name" value="SSADH"/>
    <property type="match status" value="1"/>
</dbReference>
<dbReference type="SUPFAM" id="SSF53720">
    <property type="entry name" value="ALDH-like"/>
    <property type="match status" value="1"/>
</dbReference>
<dbReference type="Proteomes" id="UP000186895">
    <property type="component" value="Unassembled WGS sequence"/>
</dbReference>
<dbReference type="Gene3D" id="3.40.605.10">
    <property type="entry name" value="Aldehyde Dehydrogenase, Chain A, domain 1"/>
    <property type="match status" value="1"/>
</dbReference>
<dbReference type="GO" id="GO:0004777">
    <property type="term" value="F:succinate-semialdehyde dehydrogenase (NAD+) activity"/>
    <property type="evidence" value="ECO:0007669"/>
    <property type="project" value="TreeGrafter"/>
</dbReference>
<dbReference type="InterPro" id="IPR015590">
    <property type="entry name" value="Aldehyde_DH_dom"/>
</dbReference>
<dbReference type="FunFam" id="3.40.605.10:FF:000005">
    <property type="entry name" value="Succinate-semialdehyde dehydrogenase I"/>
    <property type="match status" value="1"/>
</dbReference>
<dbReference type="PROSITE" id="PS00070">
    <property type="entry name" value="ALDEHYDE_DEHYDR_CYS"/>
    <property type="match status" value="1"/>
</dbReference>
<dbReference type="InterPro" id="IPR010102">
    <property type="entry name" value="Succ_semiAld_DH"/>
</dbReference>
<dbReference type="Gene3D" id="3.40.309.10">
    <property type="entry name" value="Aldehyde Dehydrogenase, Chain A, domain 2"/>
    <property type="match status" value="1"/>
</dbReference>
<dbReference type="InterPro" id="IPR029510">
    <property type="entry name" value="Ald_DH_CS_GLU"/>
</dbReference>
<dbReference type="AlphaFoldDB" id="A0A1N6TDP9"/>
<name>A0A1N6TDP9_9GAMM</name>
<dbReference type="EMBL" id="FTMN01000005">
    <property type="protein sequence ID" value="SIQ51502.1"/>
    <property type="molecule type" value="Genomic_DNA"/>
</dbReference>
<dbReference type="Pfam" id="PF00171">
    <property type="entry name" value="Aldedh"/>
    <property type="match status" value="1"/>
</dbReference>
<accession>A0A1N6TDP9</accession>
<dbReference type="PROSITE" id="PS00687">
    <property type="entry name" value="ALDEHYDE_DEHYDR_GLU"/>
    <property type="match status" value="1"/>
</dbReference>
<evidence type="ECO:0000313" key="7">
    <source>
        <dbReference type="Proteomes" id="UP000186895"/>
    </source>
</evidence>
<dbReference type="CDD" id="cd07103">
    <property type="entry name" value="ALDH_F5_SSADH_GabD"/>
    <property type="match status" value="1"/>
</dbReference>
<organism evidence="6 7">
    <name type="scientific">Marinobacterium stanieri</name>
    <dbReference type="NCBI Taxonomy" id="49186"/>
    <lineage>
        <taxon>Bacteria</taxon>
        <taxon>Pseudomonadati</taxon>
        <taxon>Pseudomonadota</taxon>
        <taxon>Gammaproteobacteria</taxon>
        <taxon>Oceanospirillales</taxon>
        <taxon>Oceanospirillaceae</taxon>
        <taxon>Marinobacterium</taxon>
    </lineage>
</organism>
<reference evidence="6 7" key="1">
    <citation type="submission" date="2017-01" db="EMBL/GenBank/DDBJ databases">
        <authorList>
            <person name="Mah S.A."/>
            <person name="Swanson W.J."/>
            <person name="Moy G.W."/>
            <person name="Vacquier V.D."/>
        </authorList>
    </citation>
    <scope>NUCLEOTIDE SEQUENCE [LARGE SCALE GENOMIC DNA]</scope>
    <source>
        <strain evidence="6 7">DSM 7027</strain>
    </source>
</reference>
<protein>
    <submittedName>
        <fullName evidence="6">Succinate-semialdehyde dehydrogenase / glutarate-semialdehyde dehydrogenase</fullName>
    </submittedName>
</protein>
<dbReference type="InterPro" id="IPR016163">
    <property type="entry name" value="Ald_DH_C"/>
</dbReference>
<dbReference type="GO" id="GO:0009450">
    <property type="term" value="P:gamma-aminobutyric acid catabolic process"/>
    <property type="evidence" value="ECO:0007669"/>
    <property type="project" value="InterPro"/>
</dbReference>
<dbReference type="FunFam" id="3.40.309.10:FF:000004">
    <property type="entry name" value="Succinate-semialdehyde dehydrogenase I"/>
    <property type="match status" value="1"/>
</dbReference>
<dbReference type="PANTHER" id="PTHR43353:SF5">
    <property type="entry name" value="SUCCINATE-SEMIALDEHYDE DEHYDROGENASE, MITOCHONDRIAL"/>
    <property type="match status" value="1"/>
</dbReference>
<feature type="domain" description="Aldehyde dehydrogenase" evidence="5">
    <location>
        <begin position="22"/>
        <end position="480"/>
    </location>
</feature>
<dbReference type="RefSeq" id="WP_076463125.1">
    <property type="nucleotide sequence ID" value="NZ_FTMN01000005.1"/>
</dbReference>
<evidence type="ECO:0000256" key="4">
    <source>
        <dbReference type="RuleBase" id="RU003345"/>
    </source>
</evidence>
<dbReference type="InterPro" id="IPR050740">
    <property type="entry name" value="Aldehyde_DH_Superfamily"/>
</dbReference>
<comment type="similarity">
    <text evidence="1 4">Belongs to the aldehyde dehydrogenase family.</text>
</comment>
<evidence type="ECO:0000256" key="2">
    <source>
        <dbReference type="ARBA" id="ARBA00023002"/>
    </source>
</evidence>
<keyword evidence="2 4" id="KW-0560">Oxidoreductase</keyword>
<gene>
    <name evidence="6" type="ORF">SAMN05421647_105282</name>
</gene>
<evidence type="ECO:0000256" key="3">
    <source>
        <dbReference type="PROSITE-ProRule" id="PRU10007"/>
    </source>
</evidence>
<evidence type="ECO:0000256" key="1">
    <source>
        <dbReference type="ARBA" id="ARBA00009986"/>
    </source>
</evidence>
<proteinExistence type="inferred from homology"/>
<evidence type="ECO:0000259" key="5">
    <source>
        <dbReference type="Pfam" id="PF00171"/>
    </source>
</evidence>
<dbReference type="STRING" id="49186.SAMN05421647_105282"/>
<sequence length="487" mass="52377">MIAEMLRDPSLVKTKGLINGQWVEGLTTFEVENPSTTQPLARVANLGAEDAQRAVDAAQQAMEQWRSVTAKEKSSLLRRWFDLVMEHQDDLATLMTAEQGKVFSEARGEVAYGASYIEWFAEEAKRIYGDILPATTSDRRSLVIRQPVGVVAAITPWNFPLAMITRKVAPALAAGCSIVLKPAAETPLSALALAELAQRAGIPDGLINVIPGTDAAAIGQVLTSHPLVKKVTFTGSTRVGKILMEQSARGVKRTSMELGGNAPVMVFEDADLDKAVAGVLAVKYRNAGQTCICANRILVQQSIYERFLEKLTAKVSEFVLGDGFDASVTAGPLITGQAVNSVDTLVKDAVGKGAGVCIGGKPANGKGYFYEPTVLRDLTADMRLAKEEVFGPVAPVFSFENEAEAVAMANDTEFGLAAYVFTKDPSRIWRVSERLEYGMVGVNETGISSEMIPFGGVKESGQGREGSKYGLEDYTELKYICMGDIES</sequence>